<accession>A0A0D2N6H6</accession>
<dbReference type="GO" id="GO:0031966">
    <property type="term" value="C:mitochondrial membrane"/>
    <property type="evidence" value="ECO:0007669"/>
    <property type="project" value="UniProtKB-SubCell"/>
</dbReference>
<dbReference type="STRING" id="145388.A0A0D2N6H6"/>
<dbReference type="InterPro" id="IPR050747">
    <property type="entry name" value="Mitochondrial_chaperone_BCS1"/>
</dbReference>
<evidence type="ECO:0000256" key="6">
    <source>
        <dbReference type="ARBA" id="ARBA00022989"/>
    </source>
</evidence>
<dbReference type="EMBL" id="KK100225">
    <property type="protein sequence ID" value="KIZ07897.1"/>
    <property type="molecule type" value="Genomic_DNA"/>
</dbReference>
<evidence type="ECO:0000256" key="2">
    <source>
        <dbReference type="ARBA" id="ARBA00022692"/>
    </source>
</evidence>
<dbReference type="Pfam" id="PF25426">
    <property type="entry name" value="AAA_lid_BCS1"/>
    <property type="match status" value="1"/>
</dbReference>
<dbReference type="SUPFAM" id="SSF52540">
    <property type="entry name" value="P-loop containing nucleoside triphosphate hydrolases"/>
    <property type="match status" value="1"/>
</dbReference>
<keyword evidence="4" id="KW-0378">Hydrolase</keyword>
<keyword evidence="3" id="KW-0547">Nucleotide-binding</keyword>
<organism evidence="12 13">
    <name type="scientific">Monoraphidium neglectum</name>
    <dbReference type="NCBI Taxonomy" id="145388"/>
    <lineage>
        <taxon>Eukaryota</taxon>
        <taxon>Viridiplantae</taxon>
        <taxon>Chlorophyta</taxon>
        <taxon>core chlorophytes</taxon>
        <taxon>Chlorophyceae</taxon>
        <taxon>CS clade</taxon>
        <taxon>Sphaeropleales</taxon>
        <taxon>Selenastraceae</taxon>
        <taxon>Monoraphidium</taxon>
    </lineage>
</organism>
<comment type="subcellular location">
    <subcellularLocation>
        <location evidence="1">Mitochondrion membrane</location>
    </subcellularLocation>
</comment>
<evidence type="ECO:0000256" key="3">
    <source>
        <dbReference type="ARBA" id="ARBA00022741"/>
    </source>
</evidence>
<dbReference type="AlphaFoldDB" id="A0A0D2N6H6"/>
<evidence type="ECO:0000256" key="10">
    <source>
        <dbReference type="SAM" id="MobiDB-lite"/>
    </source>
</evidence>
<evidence type="ECO:0000259" key="11">
    <source>
        <dbReference type="SMART" id="SM01024"/>
    </source>
</evidence>
<keyword evidence="2" id="KW-0812">Transmembrane</keyword>
<dbReference type="InterPro" id="IPR057495">
    <property type="entry name" value="AAA_lid_BCS1"/>
</dbReference>
<dbReference type="InterPro" id="IPR014851">
    <property type="entry name" value="BCS1_N"/>
</dbReference>
<gene>
    <name evidence="12" type="ORF">MNEG_0052</name>
</gene>
<dbReference type="Proteomes" id="UP000054498">
    <property type="component" value="Unassembled WGS sequence"/>
</dbReference>
<evidence type="ECO:0000313" key="12">
    <source>
        <dbReference type="EMBL" id="KIZ07897.1"/>
    </source>
</evidence>
<keyword evidence="8" id="KW-0472">Membrane</keyword>
<keyword evidence="13" id="KW-1185">Reference proteome</keyword>
<feature type="region of interest" description="Disordered" evidence="10">
    <location>
        <begin position="383"/>
        <end position="409"/>
    </location>
</feature>
<name>A0A0D2N6H6_9CHLO</name>
<evidence type="ECO:0000313" key="13">
    <source>
        <dbReference type="Proteomes" id="UP000054498"/>
    </source>
</evidence>
<evidence type="ECO:0000256" key="7">
    <source>
        <dbReference type="ARBA" id="ARBA00023128"/>
    </source>
</evidence>
<keyword evidence="5" id="KW-0067">ATP-binding</keyword>
<feature type="region of interest" description="Disordered" evidence="10">
    <location>
        <begin position="418"/>
        <end position="437"/>
    </location>
</feature>
<evidence type="ECO:0000256" key="5">
    <source>
        <dbReference type="ARBA" id="ARBA00022840"/>
    </source>
</evidence>
<evidence type="ECO:0000256" key="4">
    <source>
        <dbReference type="ARBA" id="ARBA00022801"/>
    </source>
</evidence>
<comment type="catalytic activity">
    <reaction evidence="9">
        <text>ATP + H2O = ADP + phosphate + H(+)</text>
        <dbReference type="Rhea" id="RHEA:13065"/>
        <dbReference type="ChEBI" id="CHEBI:15377"/>
        <dbReference type="ChEBI" id="CHEBI:15378"/>
        <dbReference type="ChEBI" id="CHEBI:30616"/>
        <dbReference type="ChEBI" id="CHEBI:43474"/>
        <dbReference type="ChEBI" id="CHEBI:456216"/>
    </reaction>
    <physiologicalReaction direction="left-to-right" evidence="9">
        <dbReference type="Rhea" id="RHEA:13066"/>
    </physiologicalReaction>
</comment>
<dbReference type="RefSeq" id="XP_013906916.1">
    <property type="nucleotide sequence ID" value="XM_014051462.1"/>
</dbReference>
<evidence type="ECO:0000256" key="9">
    <source>
        <dbReference type="ARBA" id="ARBA00048778"/>
    </source>
</evidence>
<dbReference type="Pfam" id="PF08740">
    <property type="entry name" value="BCS1_N"/>
    <property type="match status" value="1"/>
</dbReference>
<reference evidence="12 13" key="1">
    <citation type="journal article" date="2013" name="BMC Genomics">
        <title>Reconstruction of the lipid metabolism for the microalga Monoraphidium neglectum from its genome sequence reveals characteristics suitable for biofuel production.</title>
        <authorList>
            <person name="Bogen C."/>
            <person name="Al-Dilaimi A."/>
            <person name="Albersmeier A."/>
            <person name="Wichmann J."/>
            <person name="Grundmann M."/>
            <person name="Rupp O."/>
            <person name="Lauersen K.J."/>
            <person name="Blifernez-Klassen O."/>
            <person name="Kalinowski J."/>
            <person name="Goesmann A."/>
            <person name="Mussgnug J.H."/>
            <person name="Kruse O."/>
        </authorList>
    </citation>
    <scope>NUCLEOTIDE SEQUENCE [LARGE SCALE GENOMIC DNA]</scope>
    <source>
        <strain evidence="12 13">SAG 48.87</strain>
    </source>
</reference>
<keyword evidence="7" id="KW-0496">Mitochondrion</keyword>
<dbReference type="KEGG" id="mng:MNEG_0052"/>
<dbReference type="Pfam" id="PF00004">
    <property type="entry name" value="AAA"/>
    <property type="match status" value="1"/>
</dbReference>
<dbReference type="SMART" id="SM01024">
    <property type="entry name" value="BCS1_N"/>
    <property type="match status" value="1"/>
</dbReference>
<dbReference type="GeneID" id="25726170"/>
<evidence type="ECO:0000256" key="1">
    <source>
        <dbReference type="ARBA" id="ARBA00004325"/>
    </source>
</evidence>
<dbReference type="PANTHER" id="PTHR23070">
    <property type="entry name" value="BCS1 AAA-TYPE ATPASE"/>
    <property type="match status" value="1"/>
</dbReference>
<feature type="domain" description="BCS1 N-terminal" evidence="11">
    <location>
        <begin position="91"/>
        <end position="225"/>
    </location>
</feature>
<evidence type="ECO:0000256" key="8">
    <source>
        <dbReference type="ARBA" id="ARBA00023136"/>
    </source>
</evidence>
<dbReference type="InterPro" id="IPR003959">
    <property type="entry name" value="ATPase_AAA_core"/>
</dbReference>
<dbReference type="OrthoDB" id="10251412at2759"/>
<dbReference type="GO" id="GO:0005524">
    <property type="term" value="F:ATP binding"/>
    <property type="evidence" value="ECO:0007669"/>
    <property type="project" value="UniProtKB-KW"/>
</dbReference>
<keyword evidence="6" id="KW-1133">Transmembrane helix</keyword>
<dbReference type="GO" id="GO:0016887">
    <property type="term" value="F:ATP hydrolysis activity"/>
    <property type="evidence" value="ECO:0007669"/>
    <property type="project" value="InterPro"/>
</dbReference>
<dbReference type="Gene3D" id="3.40.50.300">
    <property type="entry name" value="P-loop containing nucleotide triphosphate hydrolases"/>
    <property type="match status" value="1"/>
</dbReference>
<sequence length="502" mass="51378">MTLRRCLMRGTRLVATLAPYTASQYCPAGGQRLFFARADALRQAAAPGSETAPSVGAANAGAACISGGGAPSLLDGLLTSNQFTQGGLTLMVVGACLAAARSALLHGVMYWLSQQPSFRDSRCVSVHTSLGSTFGTSVPAALQQAGAAADAPPSARLRRGLGGLLMETLHLATIGTSRLPLEQLLLDAADSYRSSQRQRTGVWSVDQDGYWQQVGSRPVRPLSSVVLPQGQVMGLAGALQLDIYAITLSSPAMSDEILRGLLNQAGARALLLLEDVDAAFTQARAAADGGGGRLTFSGLLNAIDGVAAQEGRLVFMTTNHIERLNEALIRPGRVDVRCKFDHASREQIEELFFSFYADMPQAAAPKAAATPITATLAAASAAPLGKAAPPSPPGTPADSPVETASAPAAQAVAADFTTPPTLEPLDHPSPGAAAPAARGLGLQPAQLRSMARAFGEALGPAPSVSMAALQGCLMRFKRDPAGAVAAAGKLVEGAGKGGSRGG</sequence>
<protein>
    <submittedName>
        <fullName evidence="12">Chaperone BCS1</fullName>
    </submittedName>
</protein>
<dbReference type="InterPro" id="IPR027417">
    <property type="entry name" value="P-loop_NTPase"/>
</dbReference>
<feature type="compositionally biased region" description="Low complexity" evidence="10">
    <location>
        <begin position="396"/>
        <end position="409"/>
    </location>
</feature>
<proteinExistence type="predicted"/>